<dbReference type="Proteomes" id="UP001149090">
    <property type="component" value="Unassembled WGS sequence"/>
</dbReference>
<feature type="region of interest" description="Disordered" evidence="1">
    <location>
        <begin position="638"/>
        <end position="773"/>
    </location>
</feature>
<dbReference type="EMBL" id="JAPDFW010000076">
    <property type="protein sequence ID" value="KAJ5073215.1"/>
    <property type="molecule type" value="Genomic_DNA"/>
</dbReference>
<proteinExistence type="predicted"/>
<protein>
    <submittedName>
        <fullName evidence="2">Ensconsin isoform f</fullName>
    </submittedName>
</protein>
<organism evidence="2 3">
    <name type="scientific">Anaeramoeba ignava</name>
    <name type="common">Anaerobic marine amoeba</name>
    <dbReference type="NCBI Taxonomy" id="1746090"/>
    <lineage>
        <taxon>Eukaryota</taxon>
        <taxon>Metamonada</taxon>
        <taxon>Anaeramoebidae</taxon>
        <taxon>Anaeramoeba</taxon>
    </lineage>
</organism>
<feature type="compositionally biased region" description="Polar residues" evidence="1">
    <location>
        <begin position="164"/>
        <end position="173"/>
    </location>
</feature>
<feature type="compositionally biased region" description="Basic and acidic residues" evidence="1">
    <location>
        <begin position="639"/>
        <end position="684"/>
    </location>
</feature>
<feature type="compositionally biased region" description="Basic residues" evidence="1">
    <location>
        <begin position="720"/>
        <end position="764"/>
    </location>
</feature>
<dbReference type="InterPro" id="IPR052793">
    <property type="entry name" value="EJC-associated_protein"/>
</dbReference>
<feature type="compositionally biased region" description="Low complexity" evidence="1">
    <location>
        <begin position="143"/>
        <end position="154"/>
    </location>
</feature>
<dbReference type="GO" id="GO:0061574">
    <property type="term" value="C:ASAP complex"/>
    <property type="evidence" value="ECO:0007669"/>
    <property type="project" value="TreeGrafter"/>
</dbReference>
<gene>
    <name evidence="2" type="ORF">M0811_08897</name>
</gene>
<dbReference type="PANTHER" id="PTHR46589:SF1">
    <property type="entry name" value="APOPTOTIC CHROMATIN CONDENSATION INDUCER IN THE NUCLEUS"/>
    <property type="match status" value="1"/>
</dbReference>
<name>A0A9Q0LJY9_ANAIG</name>
<sequence length="773" mass="90662">MEFVDEKAIDEILTWVAEISQQRVTKQSSINSISQAACKVLNKISNSSISPMIIEDSENIPRIKSLNVFSRNLDILPKYEIRLDADDKNWKETFIPLFLQFGIVARKSQVSPELKLSNEDILKTIEERDKVELAKYIEEKQKQQQNQKKQFQNMQRERQKALKESQTGLNQSKRVTDNELPKKPQQPKVLKDKQKSTLKIEFKIIMCSIEEGNDALLVTASPSGKVSIYVTEKLRGFEQWKKHLIFFLQPVIIRALTMDPTLKVGLFHLSKGTFQFFETTQQMEEIMEEKNFVDHIYALINNKDEDSTTSSSSSSDFDLDGDDLKDMNKITNPDAKPLQDIIVSPVEDEIPCEKIGEALKIKEYASFTIRVKRGEYFQDGVLTIRGKKLDVVSSAKILFKAMVNHVEANTNEDLTSVIITSKKKKHSYEFFPFSRTMSQVIKATINQMAKSKDKKILSFKKAGPTTSVNIRPRKEMHFTMKKKNEKFVEFKPSEKKLKKAEGTIKKRVKDGKISHAVTIISDVEFIPAELDIDPDSIELKFSNQKEQDPLDKVLIQAHEHNMSLFKIQFTNGHLYLISAGSPKEAKIIMYAIQGYRAGVFKLDNEKEKQKQEEEEKARLLLLQQQEEEKAKLLLLQQQQKEREEKEAQERKDREEQERKDREEQERKDREEQERKEKEEQEKARLLLLQQQKEKEDREEQERKEKEEQERKEKKTMKEKEKKKKKKKKKKRKTKSEKEKKRKKEKINLQRHLKPKTGRTKKKKRKELEKEKEK</sequence>
<dbReference type="AlphaFoldDB" id="A0A9Q0LJY9"/>
<accession>A0A9Q0LJY9</accession>
<evidence type="ECO:0000313" key="3">
    <source>
        <dbReference type="Proteomes" id="UP001149090"/>
    </source>
</evidence>
<reference evidence="2" key="1">
    <citation type="submission" date="2022-10" db="EMBL/GenBank/DDBJ databases">
        <title>Novel sulphate-reducing endosymbionts in the free-living metamonad Anaeramoeba.</title>
        <authorList>
            <person name="Jerlstrom-Hultqvist J."/>
            <person name="Cepicka I."/>
            <person name="Gallot-Lavallee L."/>
            <person name="Salas-Leiva D."/>
            <person name="Curtis B.A."/>
            <person name="Zahonova K."/>
            <person name="Pipaliya S."/>
            <person name="Dacks J."/>
            <person name="Roger A.J."/>
        </authorList>
    </citation>
    <scope>NUCLEOTIDE SEQUENCE</scope>
    <source>
        <strain evidence="2">BMAN</strain>
    </source>
</reference>
<feature type="compositionally biased region" description="Basic and acidic residues" evidence="1">
    <location>
        <begin position="691"/>
        <end position="719"/>
    </location>
</feature>
<comment type="caution">
    <text evidence="2">The sequence shown here is derived from an EMBL/GenBank/DDBJ whole genome shotgun (WGS) entry which is preliminary data.</text>
</comment>
<dbReference type="GO" id="GO:0003723">
    <property type="term" value="F:RNA binding"/>
    <property type="evidence" value="ECO:0007669"/>
    <property type="project" value="TreeGrafter"/>
</dbReference>
<evidence type="ECO:0000256" key="1">
    <source>
        <dbReference type="SAM" id="MobiDB-lite"/>
    </source>
</evidence>
<dbReference type="GO" id="GO:0071011">
    <property type="term" value="C:precatalytic spliceosome"/>
    <property type="evidence" value="ECO:0007669"/>
    <property type="project" value="TreeGrafter"/>
</dbReference>
<keyword evidence="3" id="KW-1185">Reference proteome</keyword>
<feature type="region of interest" description="Disordered" evidence="1">
    <location>
        <begin position="142"/>
        <end position="192"/>
    </location>
</feature>
<evidence type="ECO:0000313" key="2">
    <source>
        <dbReference type="EMBL" id="KAJ5073215.1"/>
    </source>
</evidence>
<dbReference type="PANTHER" id="PTHR46589">
    <property type="entry name" value="APOPTOTIC CHROMATIN CONDENSATION INDUCER IN THE NUCLEUS"/>
    <property type="match status" value="1"/>
</dbReference>
<dbReference type="GO" id="GO:0008380">
    <property type="term" value="P:RNA splicing"/>
    <property type="evidence" value="ECO:0007669"/>
    <property type="project" value="TreeGrafter"/>
</dbReference>